<reference evidence="17 18" key="1">
    <citation type="submission" date="2018-05" db="EMBL/GenBank/DDBJ databases">
        <title>Reference genomes for bee gut microbiota database.</title>
        <authorList>
            <person name="Ellegaard K.M."/>
        </authorList>
    </citation>
    <scope>NUCLEOTIDE SEQUENCE [LARGE SCALE GENOMIC DNA]</scope>
    <source>
        <strain evidence="17 18">ESL0284</strain>
    </source>
</reference>
<comment type="similarity">
    <text evidence="1 13 14">Belongs to the ATPase B chain family.</text>
</comment>
<evidence type="ECO:0000256" key="2">
    <source>
        <dbReference type="ARBA" id="ARBA00022448"/>
    </source>
</evidence>
<evidence type="ECO:0000256" key="5">
    <source>
        <dbReference type="ARBA" id="ARBA00022781"/>
    </source>
</evidence>
<dbReference type="HAMAP" id="MF_01398">
    <property type="entry name" value="ATP_synth_b_bprime"/>
    <property type="match status" value="1"/>
</dbReference>
<gene>
    <name evidence="13" type="primary">atpF</name>
    <name evidence="17" type="ORF">DK869_06365</name>
</gene>
<feature type="chain" id="PRO_5016425962" description="ATP synthase subunit b" evidence="16">
    <location>
        <begin position="36"/>
        <end position="203"/>
    </location>
</feature>
<comment type="function">
    <text evidence="11">Component of the F(0) channel, it forms part of the peripheral stalk, linking F(1) to F(0). The b'-subunit is a diverged and duplicated form of b found in plants and photosynthetic bacteria.</text>
</comment>
<evidence type="ECO:0000256" key="14">
    <source>
        <dbReference type="RuleBase" id="RU003848"/>
    </source>
</evidence>
<dbReference type="CDD" id="cd06503">
    <property type="entry name" value="ATP-synt_Fo_b"/>
    <property type="match status" value="1"/>
</dbReference>
<evidence type="ECO:0000256" key="13">
    <source>
        <dbReference type="HAMAP-Rule" id="MF_01398"/>
    </source>
</evidence>
<keyword evidence="9 13" id="KW-0066">ATP synthesis</keyword>
<evidence type="ECO:0000256" key="10">
    <source>
        <dbReference type="ARBA" id="ARBA00025198"/>
    </source>
</evidence>
<evidence type="ECO:0000256" key="15">
    <source>
        <dbReference type="SAM" id="Coils"/>
    </source>
</evidence>
<evidence type="ECO:0000256" key="11">
    <source>
        <dbReference type="ARBA" id="ARBA00025614"/>
    </source>
</evidence>
<dbReference type="Pfam" id="PF00430">
    <property type="entry name" value="ATP-synt_B"/>
    <property type="match status" value="1"/>
</dbReference>
<keyword evidence="3 13" id="KW-0138">CF(0)</keyword>
<dbReference type="GO" id="GO:0012505">
    <property type="term" value="C:endomembrane system"/>
    <property type="evidence" value="ECO:0007669"/>
    <property type="project" value="UniProtKB-SubCell"/>
</dbReference>
<feature type="signal peptide" evidence="16">
    <location>
        <begin position="1"/>
        <end position="35"/>
    </location>
</feature>
<evidence type="ECO:0000256" key="3">
    <source>
        <dbReference type="ARBA" id="ARBA00022547"/>
    </source>
</evidence>
<dbReference type="GO" id="GO:0045259">
    <property type="term" value="C:proton-transporting ATP synthase complex"/>
    <property type="evidence" value="ECO:0007669"/>
    <property type="project" value="UniProtKB-KW"/>
</dbReference>
<dbReference type="OrthoDB" id="7271837at2"/>
<comment type="subunit">
    <text evidence="13">F-type ATPases have 2 components, F(1) - the catalytic core - and F(0) - the membrane proton channel. F(1) has five subunits: alpha(3), beta(3), gamma(1), delta(1), epsilon(1). F(0) has three main subunits: a(1), b(2) and c(10-14). The alpha and beta chains form an alternating ring which encloses part of the gamma chain. F(1) is attached to F(0) by a central stalk formed by the gamma and epsilon chains, while a peripheral stalk is formed by the delta and b chains.</text>
</comment>
<dbReference type="InterPro" id="IPR002146">
    <property type="entry name" value="ATP_synth_b/b'su_bac/chlpt"/>
</dbReference>
<dbReference type="PANTHER" id="PTHR33445">
    <property type="entry name" value="ATP SYNTHASE SUBUNIT B', CHLOROPLASTIC"/>
    <property type="match status" value="1"/>
</dbReference>
<dbReference type="AlphaFoldDB" id="A0A318NBU0"/>
<dbReference type="GO" id="GO:0005886">
    <property type="term" value="C:plasma membrane"/>
    <property type="evidence" value="ECO:0007669"/>
    <property type="project" value="UniProtKB-SubCell"/>
</dbReference>
<feature type="transmembrane region" description="Helical" evidence="13">
    <location>
        <begin position="51"/>
        <end position="71"/>
    </location>
</feature>
<proteinExistence type="inferred from homology"/>
<comment type="caution">
    <text evidence="17">The sequence shown here is derived from an EMBL/GenBank/DDBJ whole genome shotgun (WGS) entry which is preliminary data.</text>
</comment>
<keyword evidence="18" id="KW-1185">Reference proteome</keyword>
<organism evidence="17 18">
    <name type="scientific">Commensalibacter melissae</name>
    <dbReference type="NCBI Taxonomy" id="2070537"/>
    <lineage>
        <taxon>Bacteria</taxon>
        <taxon>Pseudomonadati</taxon>
        <taxon>Pseudomonadota</taxon>
        <taxon>Alphaproteobacteria</taxon>
        <taxon>Acetobacterales</taxon>
        <taxon>Acetobacteraceae</taxon>
    </lineage>
</organism>
<keyword evidence="8 13" id="KW-0472">Membrane</keyword>
<keyword evidence="2 13" id="KW-0813">Transport</keyword>
<evidence type="ECO:0000313" key="18">
    <source>
        <dbReference type="Proteomes" id="UP000247565"/>
    </source>
</evidence>
<accession>A0A318NBU0</accession>
<dbReference type="Proteomes" id="UP000247565">
    <property type="component" value="Unassembled WGS sequence"/>
</dbReference>
<evidence type="ECO:0000256" key="6">
    <source>
        <dbReference type="ARBA" id="ARBA00022989"/>
    </source>
</evidence>
<evidence type="ECO:0000256" key="9">
    <source>
        <dbReference type="ARBA" id="ARBA00023310"/>
    </source>
</evidence>
<feature type="coiled-coil region" evidence="15">
    <location>
        <begin position="89"/>
        <end position="160"/>
    </location>
</feature>
<evidence type="ECO:0000256" key="4">
    <source>
        <dbReference type="ARBA" id="ARBA00022692"/>
    </source>
</evidence>
<dbReference type="GO" id="GO:0046961">
    <property type="term" value="F:proton-transporting ATPase activity, rotational mechanism"/>
    <property type="evidence" value="ECO:0007669"/>
    <property type="project" value="TreeGrafter"/>
</dbReference>
<sequence length="203" mass="22871">MRRFSVFFTRLAASLVAGGCASLLLAPVFATNARAAGMPQMDFKNPLVMGQFFWVLIIFFCLFLVVKYFSIPQVENVISHRRSKIDQDLNSARQAKAQADKAVAALNKTRHDAALEAQRHVDAILQETKADSAKKMQELQGKLDQEMKNTEKRIIEARNKALTQVDQMSKEVAYLLVKKMLNEEIDSGVIDQKIRQFVPSSSH</sequence>
<keyword evidence="16" id="KW-0732">Signal</keyword>
<name>A0A318NBU0_9PROT</name>
<keyword evidence="4 13" id="KW-0812">Transmembrane</keyword>
<keyword evidence="6 13" id="KW-1133">Transmembrane helix</keyword>
<evidence type="ECO:0000256" key="7">
    <source>
        <dbReference type="ARBA" id="ARBA00023065"/>
    </source>
</evidence>
<evidence type="ECO:0000313" key="17">
    <source>
        <dbReference type="EMBL" id="PXZ00252.1"/>
    </source>
</evidence>
<dbReference type="InterPro" id="IPR050059">
    <property type="entry name" value="ATP_synthase_B_chain"/>
</dbReference>
<dbReference type="RefSeq" id="WP_110439175.1">
    <property type="nucleotide sequence ID" value="NZ_CP046393.1"/>
</dbReference>
<dbReference type="GO" id="GO:0046933">
    <property type="term" value="F:proton-transporting ATP synthase activity, rotational mechanism"/>
    <property type="evidence" value="ECO:0007669"/>
    <property type="project" value="UniProtKB-UniRule"/>
</dbReference>
<keyword evidence="7 13" id="KW-0406">Ion transport</keyword>
<dbReference type="PANTHER" id="PTHR33445:SF2">
    <property type="entry name" value="ATP SYNTHASE SUBUNIT B', CHLOROPLASTIC"/>
    <property type="match status" value="1"/>
</dbReference>
<evidence type="ECO:0000256" key="12">
    <source>
        <dbReference type="ARBA" id="ARBA00037847"/>
    </source>
</evidence>
<keyword evidence="5 13" id="KW-0375">Hydrogen ion transport</keyword>
<evidence type="ECO:0000256" key="8">
    <source>
        <dbReference type="ARBA" id="ARBA00023136"/>
    </source>
</evidence>
<keyword evidence="15" id="KW-0175">Coiled coil</keyword>
<comment type="function">
    <text evidence="10 13">F(1)F(0) ATP synthase produces ATP from ADP in the presence of a proton or sodium gradient. F-type ATPases consist of two structural domains, F(1) containing the extramembraneous catalytic core and F(0) containing the membrane proton channel, linked together by a central stalk and a peripheral stalk. During catalysis, ATP synthesis in the catalytic domain of F(1) is coupled via a rotary mechanism of the central stalk subunits to proton translocation.</text>
</comment>
<keyword evidence="13" id="KW-1003">Cell membrane</keyword>
<dbReference type="EMBL" id="QGLT01000003">
    <property type="protein sequence ID" value="PXZ00252.1"/>
    <property type="molecule type" value="Genomic_DNA"/>
</dbReference>
<evidence type="ECO:0000256" key="1">
    <source>
        <dbReference type="ARBA" id="ARBA00005513"/>
    </source>
</evidence>
<evidence type="ECO:0000256" key="16">
    <source>
        <dbReference type="SAM" id="SignalP"/>
    </source>
</evidence>
<comment type="subcellular location">
    <subcellularLocation>
        <location evidence="13">Cell membrane</location>
        <topology evidence="13">Single-pass membrane protein</topology>
    </subcellularLocation>
    <subcellularLocation>
        <location evidence="12">Endomembrane system</location>
        <topology evidence="12">Single-pass membrane protein</topology>
    </subcellularLocation>
</comment>
<protein>
    <recommendedName>
        <fullName evidence="13">ATP synthase subunit b</fullName>
    </recommendedName>
    <alternativeName>
        <fullName evidence="13">ATP synthase F(0) sector subunit b</fullName>
    </alternativeName>
    <alternativeName>
        <fullName evidence="13">ATPase subunit I</fullName>
    </alternativeName>
    <alternativeName>
        <fullName evidence="13">F-type ATPase subunit b</fullName>
        <shortName evidence="13">F-ATPase subunit b</shortName>
    </alternativeName>
</protein>